<comment type="caution">
    <text evidence="5">The sequence shown here is derived from an EMBL/GenBank/DDBJ whole genome shotgun (WGS) entry which is preliminary data.</text>
</comment>
<reference evidence="5 6" key="1">
    <citation type="journal article" date="2019" name="Syst. Appl. Microbiol.">
        <title>Microvirga tunisiensis sp. nov., a root nodule symbiotic bacterium isolated from Lupinus micranthus and L. luteus grown in Northern Tunisia.</title>
        <authorList>
            <person name="Msaddak A."/>
            <person name="Rejili M."/>
            <person name="Duran D."/>
            <person name="Mars M."/>
            <person name="Palacios J.M."/>
            <person name="Ruiz-Argueso T."/>
            <person name="Rey L."/>
            <person name="Imperial J."/>
        </authorList>
    </citation>
    <scope>NUCLEOTIDE SEQUENCE [LARGE SCALE GENOMIC DNA]</scope>
    <source>
        <strain evidence="5 6">Lmie10</strain>
    </source>
</reference>
<feature type="binding site" evidence="3">
    <location>
        <position position="33"/>
    </location>
    <ligand>
        <name>a divalent metal cation</name>
        <dbReference type="ChEBI" id="CHEBI:60240"/>
    </ligand>
</feature>
<dbReference type="PANTHER" id="PTHR47572:SF4">
    <property type="entry name" value="LACTONASE DRP35"/>
    <property type="match status" value="1"/>
</dbReference>
<keyword evidence="3" id="KW-0862">Zinc</keyword>
<dbReference type="GO" id="GO:0046872">
    <property type="term" value="F:metal ion binding"/>
    <property type="evidence" value="ECO:0007669"/>
    <property type="project" value="UniProtKB-KW"/>
</dbReference>
<evidence type="ECO:0000256" key="2">
    <source>
        <dbReference type="PIRSR" id="PIRSR605511-1"/>
    </source>
</evidence>
<dbReference type="Pfam" id="PF08450">
    <property type="entry name" value="SGL"/>
    <property type="match status" value="1"/>
</dbReference>
<evidence type="ECO:0000256" key="1">
    <source>
        <dbReference type="ARBA" id="ARBA00022801"/>
    </source>
</evidence>
<dbReference type="OrthoDB" id="241638at2"/>
<feature type="active site" description="Proton donor/acceptor" evidence="2">
    <location>
        <position position="232"/>
    </location>
</feature>
<dbReference type="SUPFAM" id="SSF63829">
    <property type="entry name" value="Calcium-dependent phosphotriesterase"/>
    <property type="match status" value="1"/>
</dbReference>
<dbReference type="Proteomes" id="UP000403266">
    <property type="component" value="Unassembled WGS sequence"/>
</dbReference>
<feature type="domain" description="SMP-30/Gluconolactonase/LRE-like region" evidence="4">
    <location>
        <begin position="31"/>
        <end position="286"/>
    </location>
</feature>
<evidence type="ECO:0000256" key="3">
    <source>
        <dbReference type="PIRSR" id="PIRSR605511-2"/>
    </source>
</evidence>
<dbReference type="GO" id="GO:0016787">
    <property type="term" value="F:hydrolase activity"/>
    <property type="evidence" value="ECO:0007669"/>
    <property type="project" value="UniProtKB-KW"/>
</dbReference>
<keyword evidence="6" id="KW-1185">Reference proteome</keyword>
<accession>A0A5N7MG11</accession>
<protein>
    <submittedName>
        <fullName evidence="5">SMP-30/gluconolactonase/LRE family protein</fullName>
    </submittedName>
</protein>
<dbReference type="PANTHER" id="PTHR47572">
    <property type="entry name" value="LIPOPROTEIN-RELATED"/>
    <property type="match status" value="1"/>
</dbReference>
<evidence type="ECO:0000313" key="5">
    <source>
        <dbReference type="EMBL" id="MPR25982.1"/>
    </source>
</evidence>
<sequence length="303" mass="33575">MPEKYDLLDRRFEKLISSHADVEQLYTGCRFAEGPAYFAGGRYLIWSDIPNNRLLRYDETDGSVSVFRQPSGYANGNTVDRVGRLISCEHGTRKVTRTEHNGAITTLAENWNGKRLNSPNDVVVKSDETIWFTDPPYGIDDDYSGNKGESEIGASHVYRINLRSGIVEAAITDMVRPNGLAFSPDERKLYVVDSGRTHGLDYPAHIRVFNVDDDNRVSGGTVFAEATVGIFDGMRIDTDGRIWTSAGDGVHAYEPDGTLIGKIRVPEVVGNLCFGGARNNILYICATKSLYAVHLLVKGVRTY</sequence>
<evidence type="ECO:0000313" key="6">
    <source>
        <dbReference type="Proteomes" id="UP000403266"/>
    </source>
</evidence>
<comment type="cofactor">
    <cofactor evidence="3">
        <name>Zn(2+)</name>
        <dbReference type="ChEBI" id="CHEBI:29105"/>
    </cofactor>
    <text evidence="3">Binds 1 divalent metal cation per subunit.</text>
</comment>
<evidence type="ECO:0000259" key="4">
    <source>
        <dbReference type="Pfam" id="PF08450"/>
    </source>
</evidence>
<organism evidence="5 6">
    <name type="scientific">Microvirga tunisiensis</name>
    <dbReference type="NCBI Taxonomy" id="2108360"/>
    <lineage>
        <taxon>Bacteria</taxon>
        <taxon>Pseudomonadati</taxon>
        <taxon>Pseudomonadota</taxon>
        <taxon>Alphaproteobacteria</taxon>
        <taxon>Hyphomicrobiales</taxon>
        <taxon>Methylobacteriaceae</taxon>
        <taxon>Microvirga</taxon>
    </lineage>
</organism>
<dbReference type="InterPro" id="IPR051262">
    <property type="entry name" value="SMP-30/CGR1_Lactonase"/>
</dbReference>
<feature type="binding site" evidence="3">
    <location>
        <position position="142"/>
    </location>
    <ligand>
        <name>substrate</name>
    </ligand>
</feature>
<feature type="binding site" evidence="3">
    <location>
        <position position="120"/>
    </location>
    <ligand>
        <name>substrate</name>
    </ligand>
</feature>
<dbReference type="InterPro" id="IPR005511">
    <property type="entry name" value="SMP-30"/>
</dbReference>
<dbReference type="PRINTS" id="PR01790">
    <property type="entry name" value="SMP30FAMILY"/>
</dbReference>
<dbReference type="InterPro" id="IPR013658">
    <property type="entry name" value="SGL"/>
</dbReference>
<dbReference type="InterPro" id="IPR011042">
    <property type="entry name" value="6-blade_b-propeller_TolB-like"/>
</dbReference>
<dbReference type="EMBL" id="VOSK01000036">
    <property type="protein sequence ID" value="MPR25982.1"/>
    <property type="molecule type" value="Genomic_DNA"/>
</dbReference>
<keyword evidence="3" id="KW-0479">Metal-binding</keyword>
<dbReference type="Gene3D" id="2.120.10.30">
    <property type="entry name" value="TolB, C-terminal domain"/>
    <property type="match status" value="1"/>
</dbReference>
<feature type="binding site" evidence="3">
    <location>
        <position position="178"/>
    </location>
    <ligand>
        <name>a divalent metal cation</name>
        <dbReference type="ChEBI" id="CHEBI:60240"/>
    </ligand>
</feature>
<name>A0A5N7MG11_9HYPH</name>
<dbReference type="RefSeq" id="WP_152711859.1">
    <property type="nucleotide sequence ID" value="NZ_VOSJ01000064.1"/>
</dbReference>
<proteinExistence type="predicted"/>
<feature type="binding site" evidence="3">
    <location>
        <position position="232"/>
    </location>
    <ligand>
        <name>a divalent metal cation</name>
        <dbReference type="ChEBI" id="CHEBI:60240"/>
    </ligand>
</feature>
<keyword evidence="1" id="KW-0378">Hydrolase</keyword>
<dbReference type="AlphaFoldDB" id="A0A5N7MG11"/>
<gene>
    <name evidence="5" type="ORF">FS320_12285</name>
</gene>